<evidence type="ECO:0000313" key="3">
    <source>
        <dbReference type="Proteomes" id="UP000032930"/>
    </source>
</evidence>
<gene>
    <name evidence="2" type="ORF">XBW1_0831</name>
</gene>
<dbReference type="RefSeq" id="WP_046335966.1">
    <property type="nucleotide sequence ID" value="NZ_CAWMEF010000001.1"/>
</dbReference>
<dbReference type="Pfam" id="PF04383">
    <property type="entry name" value="KilA-N"/>
    <property type="match status" value="1"/>
</dbReference>
<dbReference type="EMBL" id="FO818637">
    <property type="protein sequence ID" value="CDM88188.1"/>
    <property type="molecule type" value="Genomic_DNA"/>
</dbReference>
<dbReference type="KEGG" id="xbv:XBW1_0831"/>
<evidence type="ECO:0000313" key="2">
    <source>
        <dbReference type="EMBL" id="CDM88188.1"/>
    </source>
</evidence>
<organism evidence="2 3">
    <name type="scientific">Xenorhabdus bovienii</name>
    <name type="common">Xenorhabdus nematophila subsp. bovienii</name>
    <dbReference type="NCBI Taxonomy" id="40576"/>
    <lineage>
        <taxon>Bacteria</taxon>
        <taxon>Pseudomonadati</taxon>
        <taxon>Pseudomonadota</taxon>
        <taxon>Gammaproteobacteria</taxon>
        <taxon>Enterobacterales</taxon>
        <taxon>Morganellaceae</taxon>
        <taxon>Xenorhabdus</taxon>
    </lineage>
</organism>
<sequence length="179" mass="20277">MNYPTIVIENIQVRSNEHGTYNLNDLHKAAIAGGLAQKWQVPSQFLSSDGIQAFIDEVSKVLKNTLEQNQILDVIRGGAYRGTWAHELIALRYAAWLSPAFEVKVYQTFRAFILGHLSKFAQANRLELEYQSKKRRVSTAARIMNSWGVGGEKQRIESDRELLAKEIQFSIPGLEEVKS</sequence>
<dbReference type="InterPro" id="IPR017880">
    <property type="entry name" value="KilA_N"/>
</dbReference>
<dbReference type="Proteomes" id="UP000032930">
    <property type="component" value="Chromosome"/>
</dbReference>
<evidence type="ECO:0000259" key="1">
    <source>
        <dbReference type="PROSITE" id="PS51301"/>
    </source>
</evidence>
<dbReference type="InterPro" id="IPR018004">
    <property type="entry name" value="KilA/APSES_HTH"/>
</dbReference>
<name>A0A0B6X644_XENBV</name>
<protein>
    <submittedName>
        <fullName evidence="2">Putative phage protein</fullName>
    </submittedName>
</protein>
<reference evidence="2 3" key="1">
    <citation type="submission" date="2014-02" db="EMBL/GenBank/DDBJ databases">
        <authorList>
            <person name="Genoscope - CEA"/>
        </authorList>
    </citation>
    <scope>NUCLEOTIDE SEQUENCE [LARGE SCALE GENOMIC DNA]</scope>
    <source>
        <strain evidence="2 3">CS03</strain>
    </source>
</reference>
<feature type="domain" description="KilA-N" evidence="1">
    <location>
        <begin position="2"/>
        <end position="112"/>
    </location>
</feature>
<dbReference type="SMART" id="SM01252">
    <property type="entry name" value="KilA-N"/>
    <property type="match status" value="1"/>
</dbReference>
<dbReference type="PROSITE" id="PS51301">
    <property type="entry name" value="KILA_N"/>
    <property type="match status" value="1"/>
</dbReference>
<dbReference type="AlphaFoldDB" id="A0A0B6X644"/>
<proteinExistence type="predicted"/>
<accession>A0A0B6X644</accession>